<reference evidence="1" key="1">
    <citation type="submission" date="2021-05" db="EMBL/GenBank/DDBJ databases">
        <authorList>
            <person name="Pan Q."/>
            <person name="Jouanno E."/>
            <person name="Zahm M."/>
            <person name="Klopp C."/>
            <person name="Cabau C."/>
            <person name="Louis A."/>
            <person name="Berthelot C."/>
            <person name="Parey E."/>
            <person name="Roest Crollius H."/>
            <person name="Montfort J."/>
            <person name="Robinson-Rechavi M."/>
            <person name="Bouchez O."/>
            <person name="Lampietro C."/>
            <person name="Lopez Roques C."/>
            <person name="Donnadieu C."/>
            <person name="Postlethwait J."/>
            <person name="Bobe J."/>
            <person name="Dillon D."/>
            <person name="Chandos A."/>
            <person name="von Hippel F."/>
            <person name="Guiguen Y."/>
        </authorList>
    </citation>
    <scope>NUCLEOTIDE SEQUENCE</scope>
    <source>
        <strain evidence="1">YG-Jan2019</strain>
    </source>
</reference>
<protein>
    <submittedName>
        <fullName evidence="1">Uncharacterized protein</fullName>
    </submittedName>
</protein>
<keyword evidence="2" id="KW-1185">Reference proteome</keyword>
<evidence type="ECO:0000313" key="2">
    <source>
        <dbReference type="Proteomes" id="UP001157502"/>
    </source>
</evidence>
<dbReference type="Proteomes" id="UP001157502">
    <property type="component" value="Chromosome 23"/>
</dbReference>
<accession>A0ACC2FQU5</accession>
<organism evidence="1 2">
    <name type="scientific">Dallia pectoralis</name>
    <name type="common">Alaska blackfish</name>
    <dbReference type="NCBI Taxonomy" id="75939"/>
    <lineage>
        <taxon>Eukaryota</taxon>
        <taxon>Metazoa</taxon>
        <taxon>Chordata</taxon>
        <taxon>Craniata</taxon>
        <taxon>Vertebrata</taxon>
        <taxon>Euteleostomi</taxon>
        <taxon>Actinopterygii</taxon>
        <taxon>Neopterygii</taxon>
        <taxon>Teleostei</taxon>
        <taxon>Protacanthopterygii</taxon>
        <taxon>Esociformes</taxon>
        <taxon>Umbridae</taxon>
        <taxon>Dallia</taxon>
    </lineage>
</organism>
<gene>
    <name evidence="1" type="ORF">DPEC_G00256990</name>
</gene>
<comment type="caution">
    <text evidence="1">The sequence shown here is derived from an EMBL/GenBank/DDBJ whole genome shotgun (WGS) entry which is preliminary data.</text>
</comment>
<sequence>MGQLPEGSSSDLYNRNAKELSGGMQLEELEDNTHPDGTTILQKMEKEFRANEMKPFLDENDVVKVNLQITAPKAQVNQNIPSMVDQSPTLSDAKPPANFVYTLAIVFLVLIILAFFFHGMMYPRRYIATSAARLIGRASATANTSRRWVSLSSLLDQMDSTMDKSTSEMTTGGRNFTWRPRRRGHYMLPQNSPVLDTVDFIQVPLNQFDTPLKEVVCHRGEAFNNEAFNKPFYTGSGLTEVSI</sequence>
<proteinExistence type="predicted"/>
<name>A0ACC2FQU5_DALPE</name>
<dbReference type="EMBL" id="CM055750">
    <property type="protein sequence ID" value="KAJ7993662.1"/>
    <property type="molecule type" value="Genomic_DNA"/>
</dbReference>
<evidence type="ECO:0000313" key="1">
    <source>
        <dbReference type="EMBL" id="KAJ7993662.1"/>
    </source>
</evidence>